<comment type="caution">
    <text evidence="2">The sequence shown here is derived from an EMBL/GenBank/DDBJ whole genome shotgun (WGS) entry which is preliminary data.</text>
</comment>
<protein>
    <submittedName>
        <fullName evidence="2">Uncharacterized protein</fullName>
    </submittedName>
</protein>
<evidence type="ECO:0000313" key="3">
    <source>
        <dbReference type="Proteomes" id="UP000541444"/>
    </source>
</evidence>
<organism evidence="2 3">
    <name type="scientific">Kingdonia uniflora</name>
    <dbReference type="NCBI Taxonomy" id="39325"/>
    <lineage>
        <taxon>Eukaryota</taxon>
        <taxon>Viridiplantae</taxon>
        <taxon>Streptophyta</taxon>
        <taxon>Embryophyta</taxon>
        <taxon>Tracheophyta</taxon>
        <taxon>Spermatophyta</taxon>
        <taxon>Magnoliopsida</taxon>
        <taxon>Ranunculales</taxon>
        <taxon>Circaeasteraceae</taxon>
        <taxon>Kingdonia</taxon>
    </lineage>
</organism>
<dbReference type="EMBL" id="JACGCM010001659">
    <property type="protein sequence ID" value="KAF6151932.1"/>
    <property type="molecule type" value="Genomic_DNA"/>
</dbReference>
<sequence length="199" mass="22639">MGDMTVSQVMGDVTVGSGYVGENVISKKKTRTTKKDERNNTETNRQNQHFAMKKKRLRPSKLPEEEFDHFATILYNADEGGHDDDIGGDDVNVGKDNDDEGGHDVIMGWDSEDIEAQVNEWIYFAQLNVDNLDVEEGYYNTYSSLDGDGIPNEKDIRRCEVFPHQNHRFCFRYCSEYHMVSSYVKTYSGSVLAISDPSL</sequence>
<evidence type="ECO:0000256" key="1">
    <source>
        <dbReference type="SAM" id="MobiDB-lite"/>
    </source>
</evidence>
<reference evidence="2 3" key="1">
    <citation type="journal article" date="2020" name="IScience">
        <title>Genome Sequencing of the Endangered Kingdonia uniflora (Circaeasteraceae, Ranunculales) Reveals Potential Mechanisms of Evolutionary Specialization.</title>
        <authorList>
            <person name="Sun Y."/>
            <person name="Deng T."/>
            <person name="Zhang A."/>
            <person name="Moore M.J."/>
            <person name="Landis J.B."/>
            <person name="Lin N."/>
            <person name="Zhang H."/>
            <person name="Zhang X."/>
            <person name="Huang J."/>
            <person name="Zhang X."/>
            <person name="Sun H."/>
            <person name="Wang H."/>
        </authorList>
    </citation>
    <scope>NUCLEOTIDE SEQUENCE [LARGE SCALE GENOMIC DNA]</scope>
    <source>
        <strain evidence="2">TB1705</strain>
        <tissue evidence="2">Leaf</tissue>
    </source>
</reference>
<keyword evidence="3" id="KW-1185">Reference proteome</keyword>
<evidence type="ECO:0000313" key="2">
    <source>
        <dbReference type="EMBL" id="KAF6151932.1"/>
    </source>
</evidence>
<dbReference type="Proteomes" id="UP000541444">
    <property type="component" value="Unassembled WGS sequence"/>
</dbReference>
<gene>
    <name evidence="2" type="ORF">GIB67_010506</name>
</gene>
<feature type="region of interest" description="Disordered" evidence="1">
    <location>
        <begin position="25"/>
        <end position="58"/>
    </location>
</feature>
<name>A0A7J7MAS1_9MAGN</name>
<accession>A0A7J7MAS1</accession>
<dbReference type="AlphaFoldDB" id="A0A7J7MAS1"/>
<proteinExistence type="predicted"/>